<name>A0A7X4H598_9BURK</name>
<sequence length="200" mass="20796">MQPGGVASRRRAGGFTIVELITVIVVIGILGAIGASRFFDNTAFESRAYADQAKTIIRYAQKLAVAQNRPIFVRSDGNSFAVCSNAACNANGIIVAPGGGGNNGSAATKLNCLQGNAYAAQWMCVGRPANVVVSADSVRPELGAGGFFSFDAMGRPFNRDGTLMIATSPNAPAMTLSFASGGNIVRMAIWPETGYLQNVP</sequence>
<proteinExistence type="predicted"/>
<evidence type="ECO:0000256" key="1">
    <source>
        <dbReference type="SAM" id="Phobius"/>
    </source>
</evidence>
<dbReference type="Pfam" id="PF07963">
    <property type="entry name" value="N_methyl"/>
    <property type="match status" value="1"/>
</dbReference>
<comment type="caution">
    <text evidence="2">The sequence shown here is derived from an EMBL/GenBank/DDBJ whole genome shotgun (WGS) entry which is preliminary data.</text>
</comment>
<protein>
    <submittedName>
        <fullName evidence="2">Prepilin-type N-terminal cleavage/methylation domain-containing protein</fullName>
    </submittedName>
</protein>
<dbReference type="EMBL" id="WWCR01000043">
    <property type="protein sequence ID" value="MYM75627.1"/>
    <property type="molecule type" value="Genomic_DNA"/>
</dbReference>
<reference evidence="2 3" key="1">
    <citation type="submission" date="2019-12" db="EMBL/GenBank/DDBJ databases">
        <title>Novel species isolated from a subtropical stream in China.</title>
        <authorList>
            <person name="Lu H."/>
        </authorList>
    </citation>
    <scope>NUCLEOTIDE SEQUENCE [LARGE SCALE GENOMIC DNA]</scope>
    <source>
        <strain evidence="2 3">FT134W</strain>
    </source>
</reference>
<evidence type="ECO:0000313" key="2">
    <source>
        <dbReference type="EMBL" id="MYM75627.1"/>
    </source>
</evidence>
<keyword evidence="1" id="KW-0812">Transmembrane</keyword>
<dbReference type="InterPro" id="IPR012902">
    <property type="entry name" value="N_methyl_site"/>
</dbReference>
<dbReference type="RefSeq" id="WP_161052267.1">
    <property type="nucleotide sequence ID" value="NZ_WWCR01000043.1"/>
</dbReference>
<dbReference type="InterPro" id="IPR045584">
    <property type="entry name" value="Pilin-like"/>
</dbReference>
<dbReference type="Proteomes" id="UP000469734">
    <property type="component" value="Unassembled WGS sequence"/>
</dbReference>
<gene>
    <name evidence="2" type="ORF">GTP56_26010</name>
</gene>
<dbReference type="SUPFAM" id="SSF54523">
    <property type="entry name" value="Pili subunits"/>
    <property type="match status" value="1"/>
</dbReference>
<feature type="transmembrane region" description="Helical" evidence="1">
    <location>
        <begin position="12"/>
        <end position="33"/>
    </location>
</feature>
<dbReference type="NCBIfam" id="TIGR02532">
    <property type="entry name" value="IV_pilin_GFxxxE"/>
    <property type="match status" value="1"/>
</dbReference>
<dbReference type="AlphaFoldDB" id="A0A7X4H598"/>
<evidence type="ECO:0000313" key="3">
    <source>
        <dbReference type="Proteomes" id="UP000469734"/>
    </source>
</evidence>
<keyword evidence="1" id="KW-0472">Membrane</keyword>
<keyword evidence="1" id="KW-1133">Transmembrane helix</keyword>
<organism evidence="2 3">
    <name type="scientific">Duganella margarita</name>
    <dbReference type="NCBI Taxonomy" id="2692170"/>
    <lineage>
        <taxon>Bacteria</taxon>
        <taxon>Pseudomonadati</taxon>
        <taxon>Pseudomonadota</taxon>
        <taxon>Betaproteobacteria</taxon>
        <taxon>Burkholderiales</taxon>
        <taxon>Oxalobacteraceae</taxon>
        <taxon>Telluria group</taxon>
        <taxon>Duganella</taxon>
    </lineage>
</organism>
<accession>A0A7X4H598</accession>
<dbReference type="Gene3D" id="3.30.700.10">
    <property type="entry name" value="Glycoprotein, Type 4 Pilin"/>
    <property type="match status" value="1"/>
</dbReference>